<reference evidence="1 2" key="1">
    <citation type="submission" date="2019-05" db="EMBL/GenBank/DDBJ databases">
        <title>Another draft genome of Portunus trituberculatus and its Hox gene families provides insights of decapod evolution.</title>
        <authorList>
            <person name="Jeong J.-H."/>
            <person name="Song I."/>
            <person name="Kim S."/>
            <person name="Choi T."/>
            <person name="Kim D."/>
            <person name="Ryu S."/>
            <person name="Kim W."/>
        </authorList>
    </citation>
    <scope>NUCLEOTIDE SEQUENCE [LARGE SCALE GENOMIC DNA]</scope>
    <source>
        <tissue evidence="1">Muscle</tissue>
    </source>
</reference>
<dbReference type="EMBL" id="VSRR010017621">
    <property type="protein sequence ID" value="MPC60524.1"/>
    <property type="molecule type" value="Genomic_DNA"/>
</dbReference>
<evidence type="ECO:0000313" key="2">
    <source>
        <dbReference type="Proteomes" id="UP000324222"/>
    </source>
</evidence>
<dbReference type="Proteomes" id="UP000324222">
    <property type="component" value="Unassembled WGS sequence"/>
</dbReference>
<comment type="caution">
    <text evidence="1">The sequence shown here is derived from an EMBL/GenBank/DDBJ whole genome shotgun (WGS) entry which is preliminary data.</text>
</comment>
<name>A0A5B7GVD9_PORTR</name>
<accession>A0A5B7GVD9</accession>
<evidence type="ECO:0000313" key="1">
    <source>
        <dbReference type="EMBL" id="MPC60524.1"/>
    </source>
</evidence>
<sequence length="46" mass="5334">MISILLIAETLLRTKLLISVDFENSGNITYVFLKLFFLSHGFLRVF</sequence>
<proteinExistence type="predicted"/>
<organism evidence="1 2">
    <name type="scientific">Portunus trituberculatus</name>
    <name type="common">Swimming crab</name>
    <name type="synonym">Neptunus trituberculatus</name>
    <dbReference type="NCBI Taxonomy" id="210409"/>
    <lineage>
        <taxon>Eukaryota</taxon>
        <taxon>Metazoa</taxon>
        <taxon>Ecdysozoa</taxon>
        <taxon>Arthropoda</taxon>
        <taxon>Crustacea</taxon>
        <taxon>Multicrustacea</taxon>
        <taxon>Malacostraca</taxon>
        <taxon>Eumalacostraca</taxon>
        <taxon>Eucarida</taxon>
        <taxon>Decapoda</taxon>
        <taxon>Pleocyemata</taxon>
        <taxon>Brachyura</taxon>
        <taxon>Eubrachyura</taxon>
        <taxon>Portunoidea</taxon>
        <taxon>Portunidae</taxon>
        <taxon>Portuninae</taxon>
        <taxon>Portunus</taxon>
    </lineage>
</organism>
<protein>
    <submittedName>
        <fullName evidence="1">Uncharacterized protein</fullName>
    </submittedName>
</protein>
<gene>
    <name evidence="1" type="ORF">E2C01_054571</name>
</gene>
<keyword evidence="2" id="KW-1185">Reference proteome</keyword>
<dbReference type="AlphaFoldDB" id="A0A5B7GVD9"/>